<feature type="compositionally biased region" description="Basic and acidic residues" evidence="2">
    <location>
        <begin position="37"/>
        <end position="47"/>
    </location>
</feature>
<evidence type="ECO:0000256" key="1">
    <source>
        <dbReference type="SAM" id="Coils"/>
    </source>
</evidence>
<dbReference type="AlphaFoldDB" id="A0AAW1A6R3"/>
<feature type="compositionally biased region" description="Polar residues" evidence="2">
    <location>
        <begin position="77"/>
        <end position="96"/>
    </location>
</feature>
<dbReference type="PROSITE" id="PS51082">
    <property type="entry name" value="WH2"/>
    <property type="match status" value="1"/>
</dbReference>
<dbReference type="Proteomes" id="UP001432146">
    <property type="component" value="Unassembled WGS sequence"/>
</dbReference>
<gene>
    <name evidence="4" type="ORF">QLX08_003505</name>
</gene>
<comment type="caution">
    <text evidence="4">The sequence shown here is derived from an EMBL/GenBank/DDBJ whole genome shotgun (WGS) entry which is preliminary data.</text>
</comment>
<accession>A0AAW1A6R3</accession>
<protein>
    <recommendedName>
        <fullName evidence="3">WH2 domain-containing protein</fullName>
    </recommendedName>
</protein>
<dbReference type="SMART" id="SM00246">
    <property type="entry name" value="WH2"/>
    <property type="match status" value="2"/>
</dbReference>
<dbReference type="SUPFAM" id="SSF101447">
    <property type="entry name" value="Formin homology 2 domain (FH2 domain)"/>
    <property type="match status" value="1"/>
</dbReference>
<feature type="compositionally biased region" description="Pro residues" evidence="2">
    <location>
        <begin position="153"/>
        <end position="167"/>
    </location>
</feature>
<dbReference type="Pfam" id="PF02205">
    <property type="entry name" value="WH2"/>
    <property type="match status" value="1"/>
</dbReference>
<keyword evidence="1" id="KW-0175">Coiled coil</keyword>
<evidence type="ECO:0000313" key="5">
    <source>
        <dbReference type="Proteomes" id="UP001432146"/>
    </source>
</evidence>
<evidence type="ECO:0000259" key="3">
    <source>
        <dbReference type="PROSITE" id="PS51082"/>
    </source>
</evidence>
<dbReference type="InterPro" id="IPR003124">
    <property type="entry name" value="WH2_dom"/>
</dbReference>
<feature type="coiled-coil region" evidence="1">
    <location>
        <begin position="317"/>
        <end position="427"/>
    </location>
</feature>
<feature type="compositionally biased region" description="Acidic residues" evidence="2">
    <location>
        <begin position="565"/>
        <end position="606"/>
    </location>
</feature>
<feature type="compositionally biased region" description="Acidic residues" evidence="2">
    <location>
        <begin position="477"/>
        <end position="495"/>
    </location>
</feature>
<evidence type="ECO:0000256" key="2">
    <source>
        <dbReference type="SAM" id="MobiDB-lite"/>
    </source>
</evidence>
<feature type="region of interest" description="Disordered" evidence="2">
    <location>
        <begin position="516"/>
        <end position="624"/>
    </location>
</feature>
<feature type="domain" description="WH2" evidence="3">
    <location>
        <begin position="249"/>
        <end position="266"/>
    </location>
</feature>
<evidence type="ECO:0000313" key="4">
    <source>
        <dbReference type="EMBL" id="KAK9305492.1"/>
    </source>
</evidence>
<proteinExistence type="predicted"/>
<feature type="compositionally biased region" description="Basic and acidic residues" evidence="2">
    <location>
        <begin position="516"/>
        <end position="560"/>
    </location>
</feature>
<feature type="compositionally biased region" description="Polar residues" evidence="2">
    <location>
        <begin position="132"/>
        <end position="150"/>
    </location>
</feature>
<feature type="compositionally biased region" description="Polar residues" evidence="2">
    <location>
        <begin position="607"/>
        <end position="616"/>
    </location>
</feature>
<feature type="region of interest" description="Disordered" evidence="2">
    <location>
        <begin position="461"/>
        <end position="504"/>
    </location>
</feature>
<name>A0AAW1A6R3_9HYME</name>
<dbReference type="EMBL" id="JAWNGG020000050">
    <property type="protein sequence ID" value="KAK9305492.1"/>
    <property type="molecule type" value="Genomic_DNA"/>
</dbReference>
<sequence>MPGAGGQPPQRTTFRPPWVKDGPSPLPMPSAPWTLNSRRDSKSRDEEPPPFTQVTLKSVPKPEAKPSTDAQPRKQSKITIIPSQPKSEKNTSSQPAPTKLRENGRQEPNSRPQLERQVRIERSRSRGDTIPLSKSESTTGAPTLSKSSSRAAIPPPPPPRPPPPPPSRTILKDLPPLNEGQQEQLEMLKQRPRKRPDWASMMKEVESGKRLRHVKCNDRSAPLIERVNKVTADPAGMAHFVFESEKSNMHNQLLKQIQEGIKLKKVQTNDRSKPMLEGLRKFRRQLTIEEQMQKAEEPTDDSISDDMDDIDAVRDDLQSTKQMLALELRNKEALERENKRLQAKILNLEAEVEHAKSQKSVQEQRKYDEKVTESLKKEAQQARKDAEKFEKEYMTVSEEKDRLKNELEEMKRMYAALERRMKAEQELEPEPIIELADDGDEAAWYNVSGMALAGCPSAKDVAKIASQKSIDKREPSESEEEEEESSEEEEDEEDDPKAAEKRLQREIKLLTTKITNFKDKAVNARKERHALKDQIKQQQKLLKEEKKKYKQLQKEVDKMAKLMSESEDDDKDEEEEEEEEEETESEESESEESEDEETETEDEDQSMEGQRNILQKQSKKHEGRLAALRKGNYLLKAQVDRLKDDLAKQREASLTLQEDLDSVLAELG</sequence>
<reference evidence="4 5" key="1">
    <citation type="submission" date="2024-05" db="EMBL/GenBank/DDBJ databases">
        <title>The nuclear and mitochondrial genome assemblies of Tetragonisca angustula (Apidae: Meliponini), a tiny yet remarkable pollinator in the Neotropics.</title>
        <authorList>
            <person name="Ferrari R."/>
            <person name="Ricardo P.C."/>
            <person name="Dias F.C."/>
            <person name="Araujo N.S."/>
            <person name="Soares D.O."/>
            <person name="Zhou Q.-S."/>
            <person name="Zhu C.-D."/>
            <person name="Coutinho L."/>
            <person name="Airas M.C."/>
            <person name="Batista T.M."/>
        </authorList>
    </citation>
    <scope>NUCLEOTIDE SEQUENCE [LARGE SCALE GENOMIC DNA]</scope>
    <source>
        <strain evidence="4">ASF017062</strain>
        <tissue evidence="4">Abdomen</tissue>
    </source>
</reference>
<feature type="compositionally biased region" description="Basic and acidic residues" evidence="2">
    <location>
        <begin position="113"/>
        <end position="127"/>
    </location>
</feature>
<keyword evidence="5" id="KW-1185">Reference proteome</keyword>
<feature type="region of interest" description="Disordered" evidence="2">
    <location>
        <begin position="1"/>
        <end position="197"/>
    </location>
</feature>
<dbReference type="GO" id="GO:0003779">
    <property type="term" value="F:actin binding"/>
    <property type="evidence" value="ECO:0007669"/>
    <property type="project" value="InterPro"/>
</dbReference>
<organism evidence="4 5">
    <name type="scientific">Tetragonisca angustula</name>
    <dbReference type="NCBI Taxonomy" id="166442"/>
    <lineage>
        <taxon>Eukaryota</taxon>
        <taxon>Metazoa</taxon>
        <taxon>Ecdysozoa</taxon>
        <taxon>Arthropoda</taxon>
        <taxon>Hexapoda</taxon>
        <taxon>Insecta</taxon>
        <taxon>Pterygota</taxon>
        <taxon>Neoptera</taxon>
        <taxon>Endopterygota</taxon>
        <taxon>Hymenoptera</taxon>
        <taxon>Apocrita</taxon>
        <taxon>Aculeata</taxon>
        <taxon>Apoidea</taxon>
        <taxon>Anthophila</taxon>
        <taxon>Apidae</taxon>
        <taxon>Tetragonisca</taxon>
    </lineage>
</organism>